<sequence>MQMSKQDTDKVWMDSEVPTVTVIHSENRYPDHAGATHDPDEAVAEVTYLKSLPTYDGKLHEDDLDKVLGYAWRWTNNVDGSWSRKELKLADEDGLLHENGDYNENVKVLLPNPRYEGREMGRRSSMVGDIYILNTKAGSIMYSVDDFGFTNLNDTIKNAINENTVGESI</sequence>
<dbReference type="EMBL" id="UINC01046015">
    <property type="protein sequence ID" value="SVB53485.1"/>
    <property type="molecule type" value="Genomic_DNA"/>
</dbReference>
<evidence type="ECO:0000313" key="1">
    <source>
        <dbReference type="EMBL" id="SVB53485.1"/>
    </source>
</evidence>
<protein>
    <submittedName>
        <fullName evidence="1">Uncharacterized protein</fullName>
    </submittedName>
</protein>
<proteinExistence type="predicted"/>
<name>A0A382ESW0_9ZZZZ</name>
<gene>
    <name evidence="1" type="ORF">METZ01_LOCUS206339</name>
</gene>
<organism evidence="1">
    <name type="scientific">marine metagenome</name>
    <dbReference type="NCBI Taxonomy" id="408172"/>
    <lineage>
        <taxon>unclassified sequences</taxon>
        <taxon>metagenomes</taxon>
        <taxon>ecological metagenomes</taxon>
    </lineage>
</organism>
<reference evidence="1" key="1">
    <citation type="submission" date="2018-05" db="EMBL/GenBank/DDBJ databases">
        <authorList>
            <person name="Lanie J.A."/>
            <person name="Ng W.-L."/>
            <person name="Kazmierczak K.M."/>
            <person name="Andrzejewski T.M."/>
            <person name="Davidsen T.M."/>
            <person name="Wayne K.J."/>
            <person name="Tettelin H."/>
            <person name="Glass J.I."/>
            <person name="Rusch D."/>
            <person name="Podicherti R."/>
            <person name="Tsui H.-C.T."/>
            <person name="Winkler M.E."/>
        </authorList>
    </citation>
    <scope>NUCLEOTIDE SEQUENCE</scope>
</reference>
<dbReference type="AlphaFoldDB" id="A0A382ESW0"/>
<accession>A0A382ESW0</accession>